<dbReference type="Proteomes" id="UP001500840">
    <property type="component" value="Unassembled WGS sequence"/>
</dbReference>
<gene>
    <name evidence="1" type="ORF">GCM10023156_47240</name>
</gene>
<name>A0ABP8NAZ1_9BACT</name>
<proteinExistence type="predicted"/>
<comment type="caution">
    <text evidence="1">The sequence shown here is derived from an EMBL/GenBank/DDBJ whole genome shotgun (WGS) entry which is preliminary data.</text>
</comment>
<evidence type="ECO:0008006" key="3">
    <source>
        <dbReference type="Google" id="ProtNLM"/>
    </source>
</evidence>
<keyword evidence="2" id="KW-1185">Reference proteome</keyword>
<protein>
    <recommendedName>
        <fullName evidence="3">Glycosyl transferases group 1</fullName>
    </recommendedName>
</protein>
<evidence type="ECO:0000313" key="2">
    <source>
        <dbReference type="Proteomes" id="UP001500840"/>
    </source>
</evidence>
<sequence length="433" mass="48253">MYLILTCQPYQLHGNQVYLTADRARQLRLLRNSLDGKFGQLTLLAPSVVDGSESALHADCDAGRLQAFNPANEEIRVEPVLQHILPNSPGHWKNILQSFTQSACVLQPEINSAADAVIADGIFQSTGVSHPIVLVHSDASSGDHHSRSRTALLRDRLTHRRCRRSCERLAKRSELSLFSSESSMRQYSKYARNSRIFCEPSISNDDVISEADLLKRLCCDTPSLPLRLVSHAPLENKYGVNLSIAIIRYARNFGANVSLDIYGQGFQRSELQYQIAKLGLTREVRFQQHASNATESLQQQRQYDAMLLTPVIDCDLQPFLSCYSSGLPMLGFDHSCFAKQIAADSAGIILPQHDLQRCGQQIAELELHRGQLIEISLSARQAACRHSRESWYAKRAEWTLDAIPRFPRTSLPDVLPSAASAQQHDPALSGLPT</sequence>
<dbReference type="RefSeq" id="WP_345326072.1">
    <property type="nucleotide sequence ID" value="NZ_BAABGA010000064.1"/>
</dbReference>
<dbReference type="EMBL" id="BAABGA010000064">
    <property type="protein sequence ID" value="GAA4462845.1"/>
    <property type="molecule type" value="Genomic_DNA"/>
</dbReference>
<evidence type="ECO:0000313" key="1">
    <source>
        <dbReference type="EMBL" id="GAA4462845.1"/>
    </source>
</evidence>
<reference evidence="2" key="1">
    <citation type="journal article" date="2019" name="Int. J. Syst. Evol. Microbiol.">
        <title>The Global Catalogue of Microorganisms (GCM) 10K type strain sequencing project: providing services to taxonomists for standard genome sequencing and annotation.</title>
        <authorList>
            <consortium name="The Broad Institute Genomics Platform"/>
            <consortium name="The Broad Institute Genome Sequencing Center for Infectious Disease"/>
            <person name="Wu L."/>
            <person name="Ma J."/>
        </authorList>
    </citation>
    <scope>NUCLEOTIDE SEQUENCE [LARGE SCALE GENOMIC DNA]</scope>
    <source>
        <strain evidence="2">JCM 17759</strain>
    </source>
</reference>
<organism evidence="1 2">
    <name type="scientific">Novipirellula rosea</name>
    <dbReference type="NCBI Taxonomy" id="1031540"/>
    <lineage>
        <taxon>Bacteria</taxon>
        <taxon>Pseudomonadati</taxon>
        <taxon>Planctomycetota</taxon>
        <taxon>Planctomycetia</taxon>
        <taxon>Pirellulales</taxon>
        <taxon>Pirellulaceae</taxon>
        <taxon>Novipirellula</taxon>
    </lineage>
</organism>
<dbReference type="SUPFAM" id="SSF53756">
    <property type="entry name" value="UDP-Glycosyltransferase/glycogen phosphorylase"/>
    <property type="match status" value="1"/>
</dbReference>
<dbReference type="Gene3D" id="3.40.50.2000">
    <property type="entry name" value="Glycogen Phosphorylase B"/>
    <property type="match status" value="1"/>
</dbReference>
<accession>A0ABP8NAZ1</accession>